<dbReference type="HOGENOM" id="CLU_2158874_0_0_1"/>
<dbReference type="OrthoDB" id="10345999at2759"/>
<dbReference type="EMBL" id="KN838604">
    <property type="protein sequence ID" value="KIK01583.1"/>
    <property type="molecule type" value="Genomic_DNA"/>
</dbReference>
<dbReference type="Proteomes" id="UP000054477">
    <property type="component" value="Unassembled WGS sequence"/>
</dbReference>
<reference evidence="1 2" key="1">
    <citation type="submission" date="2014-04" db="EMBL/GenBank/DDBJ databases">
        <authorList>
            <consortium name="DOE Joint Genome Institute"/>
            <person name="Kuo A."/>
            <person name="Kohler A."/>
            <person name="Nagy L.G."/>
            <person name="Floudas D."/>
            <person name="Copeland A."/>
            <person name="Barry K.W."/>
            <person name="Cichocki N."/>
            <person name="Veneault-Fourrey C."/>
            <person name="LaButti K."/>
            <person name="Lindquist E.A."/>
            <person name="Lipzen A."/>
            <person name="Lundell T."/>
            <person name="Morin E."/>
            <person name="Murat C."/>
            <person name="Sun H."/>
            <person name="Tunlid A."/>
            <person name="Henrissat B."/>
            <person name="Grigoriev I.V."/>
            <person name="Hibbett D.S."/>
            <person name="Martin F."/>
            <person name="Nordberg H.P."/>
            <person name="Cantor M.N."/>
            <person name="Hua S.X."/>
        </authorList>
    </citation>
    <scope>NUCLEOTIDE SEQUENCE [LARGE SCALE GENOMIC DNA]</scope>
    <source>
        <strain evidence="1 2">LaAM-08-1</strain>
    </source>
</reference>
<gene>
    <name evidence="1" type="ORF">K443DRAFT_98315</name>
</gene>
<protein>
    <submittedName>
        <fullName evidence="1">Uncharacterized protein</fullName>
    </submittedName>
</protein>
<evidence type="ECO:0000313" key="2">
    <source>
        <dbReference type="Proteomes" id="UP000054477"/>
    </source>
</evidence>
<accession>A0A0C9Y0L0</accession>
<keyword evidence="2" id="KW-1185">Reference proteome</keyword>
<dbReference type="AlphaFoldDB" id="A0A0C9Y0L0"/>
<evidence type="ECO:0000313" key="1">
    <source>
        <dbReference type="EMBL" id="KIK01583.1"/>
    </source>
</evidence>
<reference evidence="2" key="2">
    <citation type="submission" date="2015-01" db="EMBL/GenBank/DDBJ databases">
        <title>Evolutionary Origins and Diversification of the Mycorrhizal Mutualists.</title>
        <authorList>
            <consortium name="DOE Joint Genome Institute"/>
            <consortium name="Mycorrhizal Genomics Consortium"/>
            <person name="Kohler A."/>
            <person name="Kuo A."/>
            <person name="Nagy L.G."/>
            <person name="Floudas D."/>
            <person name="Copeland A."/>
            <person name="Barry K.W."/>
            <person name="Cichocki N."/>
            <person name="Veneault-Fourrey C."/>
            <person name="LaButti K."/>
            <person name="Lindquist E.A."/>
            <person name="Lipzen A."/>
            <person name="Lundell T."/>
            <person name="Morin E."/>
            <person name="Murat C."/>
            <person name="Riley R."/>
            <person name="Ohm R."/>
            <person name="Sun H."/>
            <person name="Tunlid A."/>
            <person name="Henrissat B."/>
            <person name="Grigoriev I.V."/>
            <person name="Hibbett D.S."/>
            <person name="Martin F."/>
        </authorList>
    </citation>
    <scope>NUCLEOTIDE SEQUENCE [LARGE SCALE GENOMIC DNA]</scope>
    <source>
        <strain evidence="2">LaAM-08-1</strain>
    </source>
</reference>
<sequence length="103" mass="11250">MHCVASFQVRNNGKINVFVNLEKPSLAVTVPPDETSPPFSSPGTYIIRSELENLPLPPPEIVVTFAPGETFEAKSINRPNLNVDIIAKFDFKKGDLISSLSPV</sequence>
<proteinExistence type="predicted"/>
<organism evidence="1 2">
    <name type="scientific">Laccaria amethystina LaAM-08-1</name>
    <dbReference type="NCBI Taxonomy" id="1095629"/>
    <lineage>
        <taxon>Eukaryota</taxon>
        <taxon>Fungi</taxon>
        <taxon>Dikarya</taxon>
        <taxon>Basidiomycota</taxon>
        <taxon>Agaricomycotina</taxon>
        <taxon>Agaricomycetes</taxon>
        <taxon>Agaricomycetidae</taxon>
        <taxon>Agaricales</taxon>
        <taxon>Agaricineae</taxon>
        <taxon>Hydnangiaceae</taxon>
        <taxon>Laccaria</taxon>
    </lineage>
</organism>
<name>A0A0C9Y0L0_9AGAR</name>